<dbReference type="Pfam" id="PF01381">
    <property type="entry name" value="HTH_3"/>
    <property type="match status" value="1"/>
</dbReference>
<keyword evidence="4" id="KW-1185">Reference proteome</keyword>
<dbReference type="RefSeq" id="WP_043385769.1">
    <property type="nucleotide sequence ID" value="NZ_KN039950.1"/>
</dbReference>
<evidence type="ECO:0000256" key="1">
    <source>
        <dbReference type="ARBA" id="ARBA00023125"/>
    </source>
</evidence>
<protein>
    <recommendedName>
        <fullName evidence="2">HTH cro/C1-type domain-containing protein</fullName>
    </recommendedName>
</protein>
<evidence type="ECO:0000313" key="3">
    <source>
        <dbReference type="EMBL" id="KFG71386.1"/>
    </source>
</evidence>
<proteinExistence type="predicted"/>
<dbReference type="PANTHER" id="PTHR46558">
    <property type="entry name" value="TRACRIPTIONAL REGULATORY PROTEIN-RELATED-RELATED"/>
    <property type="match status" value="1"/>
</dbReference>
<name>A0A086MR68_9ACTN</name>
<dbReference type="HOGENOM" id="CLU_933557_0_0_11"/>
<keyword evidence="1" id="KW-0238">DNA-binding</keyword>
<dbReference type="InterPro" id="IPR010982">
    <property type="entry name" value="Lambda_DNA-bd_dom_sf"/>
</dbReference>
<dbReference type="InterPro" id="IPR001387">
    <property type="entry name" value="Cro/C1-type_HTH"/>
</dbReference>
<evidence type="ECO:0000313" key="4">
    <source>
        <dbReference type="Proteomes" id="UP000029095"/>
    </source>
</evidence>
<dbReference type="PROSITE" id="PS50943">
    <property type="entry name" value="HTH_CROC1"/>
    <property type="match status" value="2"/>
</dbReference>
<dbReference type="EMBL" id="JNFQ01000007">
    <property type="protein sequence ID" value="KFG71386.1"/>
    <property type="molecule type" value="Genomic_DNA"/>
</dbReference>
<dbReference type="Gene3D" id="1.10.260.40">
    <property type="entry name" value="lambda repressor-like DNA-binding domains"/>
    <property type="match status" value="3"/>
</dbReference>
<dbReference type="STRING" id="1915400.FM21_34415"/>
<gene>
    <name evidence="3" type="ORF">FM21_34415</name>
</gene>
<dbReference type="AlphaFoldDB" id="A0A086MR68"/>
<feature type="domain" description="HTH cro/C1-type" evidence="2">
    <location>
        <begin position="11"/>
        <end position="66"/>
    </location>
</feature>
<dbReference type="GO" id="GO:0003677">
    <property type="term" value="F:DNA binding"/>
    <property type="evidence" value="ECO:0007669"/>
    <property type="project" value="UniProtKB-KW"/>
</dbReference>
<organism evidence="3 4">
    <name type="scientific">Streptomyces mutabilis</name>
    <dbReference type="NCBI Taxonomy" id="67332"/>
    <lineage>
        <taxon>Bacteria</taxon>
        <taxon>Bacillati</taxon>
        <taxon>Actinomycetota</taxon>
        <taxon>Actinomycetes</taxon>
        <taxon>Kitasatosporales</taxon>
        <taxon>Streptomycetaceae</taxon>
        <taxon>Streptomyces</taxon>
    </lineage>
</organism>
<evidence type="ECO:0000259" key="2">
    <source>
        <dbReference type="PROSITE" id="PS50943"/>
    </source>
</evidence>
<dbReference type="Proteomes" id="UP000029095">
    <property type="component" value="Unassembled WGS sequence"/>
</dbReference>
<comment type="caution">
    <text evidence="3">The sequence shown here is derived from an EMBL/GenBank/DDBJ whole genome shotgun (WGS) entry which is preliminary data.</text>
</comment>
<accession>A0A086MR68</accession>
<reference evidence="3 4" key="1">
    <citation type="submission" date="2014-05" db="EMBL/GenBank/DDBJ databases">
        <title>Complete genome sequence of the Streptomyces mutabilis TRM45540.</title>
        <authorList>
            <person name="Luo X."/>
            <person name="Zhang L."/>
        </authorList>
    </citation>
    <scope>NUCLEOTIDE SEQUENCE [LARGE SCALE GENOMIC DNA]</scope>
    <source>
        <strain evidence="3 4">TRM45540</strain>
    </source>
</reference>
<dbReference type="SUPFAM" id="SSF47413">
    <property type="entry name" value="lambda repressor-like DNA-binding domains"/>
    <property type="match status" value="1"/>
</dbReference>
<feature type="domain" description="HTH cro/C1-type" evidence="2">
    <location>
        <begin position="75"/>
        <end position="130"/>
    </location>
</feature>
<sequence length="296" mass="31729">MPARQFDGTRVRAERRATDLTQKQLANLLGLKSHAPVAAWESGRSFPDGDKLPAIARALGRGIDDLFPRDGAPDLRDLREDAGYPQNKTGQLIGVGSHIPVSNAERGIRRLDDKYVPLLSAAYGVSVEELRAAEDRSFGIPVPVHAAPQSQTPTPADQPESLAEKLFYLDRRTFPNGQKAPTDTQLAEIINRRAGAQVIEAASVAALRSGAATTTTPAIREGLGEAYGVSPLFFQDNDEVAQQVVEGISLLAAREHGDVLGLAARGNEKGLSGTMLAKVNALIAELGRARDSRRDK</sequence>
<dbReference type="PANTHER" id="PTHR46558:SF11">
    <property type="entry name" value="HTH-TYPE TRANSCRIPTIONAL REGULATOR XRE"/>
    <property type="match status" value="1"/>
</dbReference>
<dbReference type="CDD" id="cd00093">
    <property type="entry name" value="HTH_XRE"/>
    <property type="match status" value="2"/>
</dbReference>
<dbReference type="SMART" id="SM00530">
    <property type="entry name" value="HTH_XRE"/>
    <property type="match status" value="2"/>
</dbReference>